<name>A0A2N9IIV0_FAGSY</name>
<dbReference type="InterPro" id="IPR009057">
    <property type="entry name" value="Homeodomain-like_sf"/>
</dbReference>
<evidence type="ECO:0000256" key="1">
    <source>
        <dbReference type="ARBA" id="ARBA00004123"/>
    </source>
</evidence>
<dbReference type="EMBL" id="OIVN01006001">
    <property type="protein sequence ID" value="SPD24772.1"/>
    <property type="molecule type" value="Genomic_DNA"/>
</dbReference>
<keyword evidence="3" id="KW-0238">DNA-binding</keyword>
<evidence type="ECO:0000256" key="6">
    <source>
        <dbReference type="SAM" id="MobiDB-lite"/>
    </source>
</evidence>
<evidence type="ECO:0000256" key="3">
    <source>
        <dbReference type="ARBA" id="ARBA00023125"/>
    </source>
</evidence>
<dbReference type="PANTHER" id="PTHR12802">
    <property type="entry name" value="SWI/SNF COMPLEX-RELATED"/>
    <property type="match status" value="1"/>
</dbReference>
<dbReference type="GO" id="GO:0010468">
    <property type="term" value="P:regulation of gene expression"/>
    <property type="evidence" value="ECO:0007669"/>
    <property type="project" value="UniProtKB-ARBA"/>
</dbReference>
<sequence length="268" mass="29608">MNSQPANSQSMATSTPTDSSGKKVRKPYTITKSRESWTEEEHDKFLEALQLFDRDWKKIEDFVGSKTVIQIRSHAQKYFLKVQKNGTVAHVPPPRPKRKATHPYPQKASKNVLMPLQASMAYPCSVNNLASGYSPWDDTSMMINASSSKTSYIQGNFPELIMGYNVTDSADIASKGVARISNSGVSGIGSSGRTPPGFDIPKQGKQASVLHGIPDFAEVYSFIGSVFDPETDGHMQKLKEMDPINFETVLLLMRNLTVNLSSPDFEPI</sequence>
<dbReference type="PROSITE" id="PS51294">
    <property type="entry name" value="HTH_MYB"/>
    <property type="match status" value="1"/>
</dbReference>
<dbReference type="NCBIfam" id="TIGR01557">
    <property type="entry name" value="myb_SHAQKYF"/>
    <property type="match status" value="1"/>
</dbReference>
<dbReference type="GO" id="GO:0003677">
    <property type="term" value="F:DNA binding"/>
    <property type="evidence" value="ECO:0007669"/>
    <property type="project" value="UniProtKB-KW"/>
</dbReference>
<dbReference type="CDD" id="cd00167">
    <property type="entry name" value="SANT"/>
    <property type="match status" value="1"/>
</dbReference>
<feature type="region of interest" description="Disordered" evidence="6">
    <location>
        <begin position="1"/>
        <end position="36"/>
    </location>
</feature>
<dbReference type="Pfam" id="PF00249">
    <property type="entry name" value="Myb_DNA-binding"/>
    <property type="match status" value="1"/>
</dbReference>
<dbReference type="InterPro" id="IPR001005">
    <property type="entry name" value="SANT/Myb"/>
</dbReference>
<dbReference type="GO" id="GO:0005634">
    <property type="term" value="C:nucleus"/>
    <property type="evidence" value="ECO:0007669"/>
    <property type="project" value="UniProtKB-SubCell"/>
</dbReference>
<keyword evidence="2" id="KW-0805">Transcription regulation</keyword>
<feature type="domain" description="SANT" evidence="8">
    <location>
        <begin position="32"/>
        <end position="85"/>
    </location>
</feature>
<dbReference type="PROSITE" id="PS51293">
    <property type="entry name" value="SANT"/>
    <property type="match status" value="1"/>
</dbReference>
<dbReference type="Gene3D" id="1.10.10.60">
    <property type="entry name" value="Homeodomain-like"/>
    <property type="match status" value="1"/>
</dbReference>
<evidence type="ECO:0000256" key="2">
    <source>
        <dbReference type="ARBA" id="ARBA00023015"/>
    </source>
</evidence>
<evidence type="ECO:0000313" key="10">
    <source>
        <dbReference type="EMBL" id="SPD24772.1"/>
    </source>
</evidence>
<dbReference type="Pfam" id="PF24904">
    <property type="entry name" value="RVE6"/>
    <property type="match status" value="1"/>
</dbReference>
<reference evidence="10" key="1">
    <citation type="submission" date="2018-02" db="EMBL/GenBank/DDBJ databases">
        <authorList>
            <person name="Cohen D.B."/>
            <person name="Kent A.D."/>
        </authorList>
    </citation>
    <scope>NUCLEOTIDE SEQUENCE</scope>
</reference>
<dbReference type="AlphaFoldDB" id="A0A2N9IIV0"/>
<protein>
    <submittedName>
        <fullName evidence="10">Uncharacterized protein</fullName>
    </submittedName>
</protein>
<dbReference type="InterPro" id="IPR017930">
    <property type="entry name" value="Myb_dom"/>
</dbReference>
<gene>
    <name evidence="10" type="ORF">FSB_LOCUS52654</name>
</gene>
<dbReference type="InterPro" id="IPR017884">
    <property type="entry name" value="SANT_dom"/>
</dbReference>
<dbReference type="SMART" id="SM00717">
    <property type="entry name" value="SANT"/>
    <property type="match status" value="1"/>
</dbReference>
<organism evidence="10">
    <name type="scientific">Fagus sylvatica</name>
    <name type="common">Beechnut</name>
    <dbReference type="NCBI Taxonomy" id="28930"/>
    <lineage>
        <taxon>Eukaryota</taxon>
        <taxon>Viridiplantae</taxon>
        <taxon>Streptophyta</taxon>
        <taxon>Embryophyta</taxon>
        <taxon>Tracheophyta</taxon>
        <taxon>Spermatophyta</taxon>
        <taxon>Magnoliopsida</taxon>
        <taxon>eudicotyledons</taxon>
        <taxon>Gunneridae</taxon>
        <taxon>Pentapetalae</taxon>
        <taxon>rosids</taxon>
        <taxon>fabids</taxon>
        <taxon>Fagales</taxon>
        <taxon>Fagaceae</taxon>
        <taxon>Fagus</taxon>
    </lineage>
</organism>
<dbReference type="PROSITE" id="PS50090">
    <property type="entry name" value="MYB_LIKE"/>
    <property type="match status" value="1"/>
</dbReference>
<evidence type="ECO:0000256" key="4">
    <source>
        <dbReference type="ARBA" id="ARBA00023163"/>
    </source>
</evidence>
<dbReference type="PANTHER" id="PTHR12802:SF115">
    <property type="entry name" value="PROTEIN REVEILLE 8"/>
    <property type="match status" value="1"/>
</dbReference>
<keyword evidence="4" id="KW-0804">Transcription</keyword>
<evidence type="ECO:0000259" key="8">
    <source>
        <dbReference type="PROSITE" id="PS51293"/>
    </source>
</evidence>
<comment type="subcellular location">
    <subcellularLocation>
        <location evidence="1">Nucleus</location>
    </subcellularLocation>
</comment>
<feature type="domain" description="Myb-like" evidence="7">
    <location>
        <begin position="29"/>
        <end position="79"/>
    </location>
</feature>
<accession>A0A2N9IIV0</accession>
<evidence type="ECO:0000256" key="5">
    <source>
        <dbReference type="ARBA" id="ARBA00023242"/>
    </source>
</evidence>
<feature type="compositionally biased region" description="Polar residues" evidence="6">
    <location>
        <begin position="1"/>
        <end position="19"/>
    </location>
</feature>
<dbReference type="FunFam" id="1.10.10.60:FF:000023">
    <property type="entry name" value="protein REVEILLE 6 isoform X1"/>
    <property type="match status" value="1"/>
</dbReference>
<proteinExistence type="predicted"/>
<keyword evidence="5" id="KW-0539">Nucleus</keyword>
<evidence type="ECO:0000259" key="7">
    <source>
        <dbReference type="PROSITE" id="PS50090"/>
    </source>
</evidence>
<dbReference type="InterPro" id="IPR006447">
    <property type="entry name" value="Myb_dom_plants"/>
</dbReference>
<dbReference type="SUPFAM" id="SSF46689">
    <property type="entry name" value="Homeodomain-like"/>
    <property type="match status" value="1"/>
</dbReference>
<evidence type="ECO:0000259" key="9">
    <source>
        <dbReference type="PROSITE" id="PS51294"/>
    </source>
</evidence>
<feature type="domain" description="HTH myb-type" evidence="9">
    <location>
        <begin position="29"/>
        <end position="83"/>
    </location>
</feature>